<dbReference type="InterPro" id="IPR003594">
    <property type="entry name" value="HATPase_dom"/>
</dbReference>
<evidence type="ECO:0000259" key="2">
    <source>
        <dbReference type="Pfam" id="PF13581"/>
    </source>
</evidence>
<gene>
    <name evidence="3" type="ORF">GCM10010151_27740</name>
</gene>
<reference evidence="3 4" key="1">
    <citation type="journal article" date="2019" name="Int. J. Syst. Evol. Microbiol.">
        <title>The Global Catalogue of Microorganisms (GCM) 10K type strain sequencing project: providing services to taxonomists for standard genome sequencing and annotation.</title>
        <authorList>
            <consortium name="The Broad Institute Genomics Platform"/>
            <consortium name="The Broad Institute Genome Sequencing Center for Infectious Disease"/>
            <person name="Wu L."/>
            <person name="Ma J."/>
        </authorList>
    </citation>
    <scope>NUCLEOTIDE SEQUENCE [LARGE SCALE GENOMIC DNA]</scope>
    <source>
        <strain evidence="3 4">JCM 3146</strain>
    </source>
</reference>
<keyword evidence="4" id="KW-1185">Reference proteome</keyword>
<comment type="caution">
    <text evidence="3">The sequence shown here is derived from an EMBL/GenBank/DDBJ whole genome shotgun (WGS) entry which is preliminary data.</text>
</comment>
<dbReference type="PANTHER" id="PTHR35526">
    <property type="entry name" value="ANTI-SIGMA-F FACTOR RSBW-RELATED"/>
    <property type="match status" value="1"/>
</dbReference>
<proteinExistence type="predicted"/>
<keyword evidence="1" id="KW-0808">Transferase</keyword>
<accession>A0ABN0WGS3</accession>
<feature type="domain" description="Histidine kinase/HSP90-like ATPase" evidence="2">
    <location>
        <begin position="10"/>
        <end position="121"/>
    </location>
</feature>
<dbReference type="Proteomes" id="UP001501822">
    <property type="component" value="Unassembled WGS sequence"/>
</dbReference>
<dbReference type="PANTHER" id="PTHR35526:SF3">
    <property type="entry name" value="ANTI-SIGMA-F FACTOR RSBW"/>
    <property type="match status" value="1"/>
</dbReference>
<evidence type="ECO:0000313" key="3">
    <source>
        <dbReference type="EMBL" id="GAA0336538.1"/>
    </source>
</evidence>
<name>A0ABN0WGS3_9ACTN</name>
<evidence type="ECO:0000256" key="1">
    <source>
        <dbReference type="ARBA" id="ARBA00022527"/>
    </source>
</evidence>
<dbReference type="EMBL" id="BAAABM010000017">
    <property type="protein sequence ID" value="GAA0336538.1"/>
    <property type="molecule type" value="Genomic_DNA"/>
</dbReference>
<dbReference type="CDD" id="cd16936">
    <property type="entry name" value="HATPase_RsbW-like"/>
    <property type="match status" value="1"/>
</dbReference>
<sequence length="143" mass="15100">MHTTVRAAYPADRTAVAQARRFVRDALTAWGAEDALDDAVLLTSELATNAVTHAGTPFEVVCRVDDRSVQVEVVDHDPARLLPAPREADDLSVSGRGLLMPMLLAAAWGVTYAAGSKTVWFRLATRSAAGWAPAPCGCATPVG</sequence>
<dbReference type="Gene3D" id="3.30.565.10">
    <property type="entry name" value="Histidine kinase-like ATPase, C-terminal domain"/>
    <property type="match status" value="1"/>
</dbReference>
<dbReference type="InterPro" id="IPR050267">
    <property type="entry name" value="Anti-sigma-factor_SerPK"/>
</dbReference>
<evidence type="ECO:0000313" key="4">
    <source>
        <dbReference type="Proteomes" id="UP001501822"/>
    </source>
</evidence>
<organism evidence="3 4">
    <name type="scientific">Actinoallomurus spadix</name>
    <dbReference type="NCBI Taxonomy" id="79912"/>
    <lineage>
        <taxon>Bacteria</taxon>
        <taxon>Bacillati</taxon>
        <taxon>Actinomycetota</taxon>
        <taxon>Actinomycetes</taxon>
        <taxon>Streptosporangiales</taxon>
        <taxon>Thermomonosporaceae</taxon>
        <taxon>Actinoallomurus</taxon>
    </lineage>
</organism>
<dbReference type="InterPro" id="IPR036890">
    <property type="entry name" value="HATPase_C_sf"/>
</dbReference>
<dbReference type="RefSeq" id="WP_252807134.1">
    <property type="nucleotide sequence ID" value="NZ_BAAABM010000017.1"/>
</dbReference>
<keyword evidence="1" id="KW-0418">Kinase</keyword>
<keyword evidence="1" id="KW-0723">Serine/threonine-protein kinase</keyword>
<dbReference type="Pfam" id="PF13581">
    <property type="entry name" value="HATPase_c_2"/>
    <property type="match status" value="1"/>
</dbReference>
<protein>
    <recommendedName>
        <fullName evidence="2">Histidine kinase/HSP90-like ATPase domain-containing protein</fullName>
    </recommendedName>
</protein>